<keyword evidence="13 19" id="KW-0472">Membrane</keyword>
<dbReference type="EC" id="2.7.8.26" evidence="5 19"/>
<keyword evidence="21" id="KW-1185">Reference proteome</keyword>
<name>A0A4S4NIX1_9RHOB</name>
<evidence type="ECO:0000256" key="17">
    <source>
        <dbReference type="ARBA" id="ARBA00048623"/>
    </source>
</evidence>
<keyword evidence="8 19" id="KW-0169">Cobalamin biosynthesis</keyword>
<evidence type="ECO:0000256" key="11">
    <source>
        <dbReference type="ARBA" id="ARBA00022842"/>
    </source>
</evidence>
<feature type="transmembrane region" description="Helical" evidence="19">
    <location>
        <begin position="112"/>
        <end position="132"/>
    </location>
</feature>
<dbReference type="GO" id="GO:0008818">
    <property type="term" value="F:cobalamin 5'-phosphate synthase activity"/>
    <property type="evidence" value="ECO:0007669"/>
    <property type="project" value="UniProtKB-UniRule"/>
</dbReference>
<evidence type="ECO:0000256" key="14">
    <source>
        <dbReference type="ARBA" id="ARBA00025228"/>
    </source>
</evidence>
<evidence type="ECO:0000256" key="4">
    <source>
        <dbReference type="ARBA" id="ARBA00010561"/>
    </source>
</evidence>
<feature type="transmembrane region" description="Helical" evidence="19">
    <location>
        <begin position="173"/>
        <end position="193"/>
    </location>
</feature>
<proteinExistence type="inferred from homology"/>
<dbReference type="PANTHER" id="PTHR34148:SF1">
    <property type="entry name" value="ADENOSYLCOBINAMIDE-GDP RIBAZOLETRANSFERASE"/>
    <property type="match status" value="1"/>
</dbReference>
<dbReference type="GO" id="GO:0009236">
    <property type="term" value="P:cobalamin biosynthetic process"/>
    <property type="evidence" value="ECO:0007669"/>
    <property type="project" value="UniProtKB-UniRule"/>
</dbReference>
<reference evidence="20 21" key="1">
    <citation type="submission" date="2019-04" db="EMBL/GenBank/DDBJ databases">
        <title>Shimia ponticola sp. nov., isolated from seawater.</title>
        <authorList>
            <person name="Kim Y.-O."/>
            <person name="Yoon J.-H."/>
        </authorList>
    </citation>
    <scope>NUCLEOTIDE SEQUENCE [LARGE SCALE GENOMIC DNA]</scope>
    <source>
        <strain evidence="20 21">MYP11</strain>
    </source>
</reference>
<feature type="transmembrane region" description="Helical" evidence="19">
    <location>
        <begin position="199"/>
        <end position="217"/>
    </location>
</feature>
<comment type="cofactor">
    <cofactor evidence="1 19">
        <name>Mg(2+)</name>
        <dbReference type="ChEBI" id="CHEBI:18420"/>
    </cofactor>
</comment>
<comment type="pathway">
    <text evidence="3 19">Cofactor biosynthesis; adenosylcobalamin biosynthesis; adenosylcobalamin from cob(II)yrinate a,c-diamide: step 7/7.</text>
</comment>
<keyword evidence="7 19" id="KW-1003">Cell membrane</keyword>
<comment type="catalytic activity">
    <reaction evidence="17 19">
        <text>alpha-ribazole + adenosylcob(III)inamide-GDP = adenosylcob(III)alamin + GMP + H(+)</text>
        <dbReference type="Rhea" id="RHEA:16049"/>
        <dbReference type="ChEBI" id="CHEBI:10329"/>
        <dbReference type="ChEBI" id="CHEBI:15378"/>
        <dbReference type="ChEBI" id="CHEBI:18408"/>
        <dbReference type="ChEBI" id="CHEBI:58115"/>
        <dbReference type="ChEBI" id="CHEBI:60487"/>
        <dbReference type="EC" id="2.7.8.26"/>
    </reaction>
</comment>
<keyword evidence="9 19" id="KW-0808">Transferase</keyword>
<dbReference type="GO" id="GO:0051073">
    <property type="term" value="F:adenosylcobinamide-GDP ribazoletransferase activity"/>
    <property type="evidence" value="ECO:0007669"/>
    <property type="project" value="UniProtKB-UniRule"/>
</dbReference>
<evidence type="ECO:0000256" key="9">
    <source>
        <dbReference type="ARBA" id="ARBA00022679"/>
    </source>
</evidence>
<evidence type="ECO:0000256" key="5">
    <source>
        <dbReference type="ARBA" id="ARBA00013200"/>
    </source>
</evidence>
<comment type="similarity">
    <text evidence="4 19">Belongs to the CobS family.</text>
</comment>
<dbReference type="OrthoDB" id="9794626at2"/>
<dbReference type="HAMAP" id="MF_00719">
    <property type="entry name" value="CobS"/>
    <property type="match status" value="1"/>
</dbReference>
<evidence type="ECO:0000256" key="15">
    <source>
        <dbReference type="ARBA" id="ARBA00032605"/>
    </source>
</evidence>
<evidence type="ECO:0000256" key="10">
    <source>
        <dbReference type="ARBA" id="ARBA00022692"/>
    </source>
</evidence>
<keyword evidence="12 19" id="KW-1133">Transmembrane helix</keyword>
<evidence type="ECO:0000256" key="3">
    <source>
        <dbReference type="ARBA" id="ARBA00004663"/>
    </source>
</evidence>
<dbReference type="Proteomes" id="UP000306602">
    <property type="component" value="Unassembled WGS sequence"/>
</dbReference>
<evidence type="ECO:0000313" key="20">
    <source>
        <dbReference type="EMBL" id="THH38178.1"/>
    </source>
</evidence>
<evidence type="ECO:0000256" key="8">
    <source>
        <dbReference type="ARBA" id="ARBA00022573"/>
    </source>
</evidence>
<dbReference type="Pfam" id="PF02654">
    <property type="entry name" value="CobS"/>
    <property type="match status" value="1"/>
</dbReference>
<protein>
    <recommendedName>
        <fullName evidence="6 19">Adenosylcobinamide-GDP ribazoletransferase</fullName>
        <ecNumber evidence="5 19">2.7.8.26</ecNumber>
    </recommendedName>
    <alternativeName>
        <fullName evidence="16 19">Cobalamin synthase</fullName>
    </alternativeName>
    <alternativeName>
        <fullName evidence="15 19">Cobalamin-5'-phosphate synthase</fullName>
    </alternativeName>
</protein>
<dbReference type="GO" id="GO:0005886">
    <property type="term" value="C:plasma membrane"/>
    <property type="evidence" value="ECO:0007669"/>
    <property type="project" value="UniProtKB-SubCell"/>
</dbReference>
<evidence type="ECO:0000256" key="13">
    <source>
        <dbReference type="ARBA" id="ARBA00023136"/>
    </source>
</evidence>
<sequence length="249" mass="24950">MSAARRIHEARLAMMMLTRIPMGHLPDPAPRLAQAAWAYPLVGLVTGGIGWAVLHAALFMGLTPLLGALVALAAMVLSTGALHEDGLADCADGLGGGRDRDHCLEIMRDSRIGSYGVVALVFALSLKTVALAEIATGPALLALLFTGVFSRVLMLAALVWMPAARRDGLGHGAAGPAAGALVPGAVSGAVLAVLLGPPALGALIAMGLGAAAVAALAQRRIKGQTGDVLGTVQAVSETLGLVALTAALA</sequence>
<dbReference type="AlphaFoldDB" id="A0A4S4NIX1"/>
<evidence type="ECO:0000256" key="2">
    <source>
        <dbReference type="ARBA" id="ARBA00004651"/>
    </source>
</evidence>
<keyword evidence="10 19" id="KW-0812">Transmembrane</keyword>
<dbReference type="InterPro" id="IPR003805">
    <property type="entry name" value="CobS"/>
</dbReference>
<evidence type="ECO:0000256" key="1">
    <source>
        <dbReference type="ARBA" id="ARBA00001946"/>
    </source>
</evidence>
<organism evidence="20 21">
    <name type="scientific">Aliishimia ponticola</name>
    <dbReference type="NCBI Taxonomy" id="2499833"/>
    <lineage>
        <taxon>Bacteria</taxon>
        <taxon>Pseudomonadati</taxon>
        <taxon>Pseudomonadota</taxon>
        <taxon>Alphaproteobacteria</taxon>
        <taxon>Rhodobacterales</taxon>
        <taxon>Paracoccaceae</taxon>
        <taxon>Aliishimia</taxon>
    </lineage>
</organism>
<dbReference type="NCBIfam" id="TIGR00317">
    <property type="entry name" value="cobS"/>
    <property type="match status" value="1"/>
</dbReference>
<dbReference type="UniPathway" id="UPA00148">
    <property type="reaction ID" value="UER00238"/>
</dbReference>
<evidence type="ECO:0000313" key="21">
    <source>
        <dbReference type="Proteomes" id="UP000306602"/>
    </source>
</evidence>
<comment type="caution">
    <text evidence="20">The sequence shown here is derived from an EMBL/GenBank/DDBJ whole genome shotgun (WGS) entry which is preliminary data.</text>
</comment>
<evidence type="ECO:0000256" key="7">
    <source>
        <dbReference type="ARBA" id="ARBA00022475"/>
    </source>
</evidence>
<dbReference type="PANTHER" id="PTHR34148">
    <property type="entry name" value="ADENOSYLCOBINAMIDE-GDP RIBAZOLETRANSFERASE"/>
    <property type="match status" value="1"/>
</dbReference>
<evidence type="ECO:0000256" key="19">
    <source>
        <dbReference type="HAMAP-Rule" id="MF_00719"/>
    </source>
</evidence>
<keyword evidence="11 19" id="KW-0460">Magnesium</keyword>
<dbReference type="RefSeq" id="WP_136461070.1">
    <property type="nucleotide sequence ID" value="NZ_SRKY01000001.1"/>
</dbReference>
<comment type="subcellular location">
    <subcellularLocation>
        <location evidence="2 19">Cell membrane</location>
        <topology evidence="2 19">Multi-pass membrane protein</topology>
    </subcellularLocation>
</comment>
<dbReference type="EMBL" id="SRKY01000001">
    <property type="protein sequence ID" value="THH38178.1"/>
    <property type="molecule type" value="Genomic_DNA"/>
</dbReference>
<evidence type="ECO:0000256" key="16">
    <source>
        <dbReference type="ARBA" id="ARBA00032853"/>
    </source>
</evidence>
<evidence type="ECO:0000256" key="6">
    <source>
        <dbReference type="ARBA" id="ARBA00015850"/>
    </source>
</evidence>
<comment type="function">
    <text evidence="14 19">Joins adenosylcobinamide-GDP and alpha-ribazole to generate adenosylcobalamin (Ado-cobalamin). Also synthesizes adenosylcobalamin 5'-phosphate from adenosylcobinamide-GDP and alpha-ribazole 5'-phosphate.</text>
</comment>
<gene>
    <name evidence="19 20" type="primary">cobS</name>
    <name evidence="20" type="ORF">E4Z66_00965</name>
</gene>
<evidence type="ECO:0000256" key="18">
    <source>
        <dbReference type="ARBA" id="ARBA00049504"/>
    </source>
</evidence>
<accession>A0A4S4NIX1</accession>
<feature type="transmembrane region" description="Helical" evidence="19">
    <location>
        <begin position="138"/>
        <end position="161"/>
    </location>
</feature>
<feature type="transmembrane region" description="Helical" evidence="19">
    <location>
        <begin position="57"/>
        <end position="77"/>
    </location>
</feature>
<evidence type="ECO:0000256" key="12">
    <source>
        <dbReference type="ARBA" id="ARBA00022989"/>
    </source>
</evidence>
<comment type="catalytic activity">
    <reaction evidence="18 19">
        <text>alpha-ribazole 5'-phosphate + adenosylcob(III)inamide-GDP = adenosylcob(III)alamin 5'-phosphate + GMP + H(+)</text>
        <dbReference type="Rhea" id="RHEA:23560"/>
        <dbReference type="ChEBI" id="CHEBI:15378"/>
        <dbReference type="ChEBI" id="CHEBI:57918"/>
        <dbReference type="ChEBI" id="CHEBI:58115"/>
        <dbReference type="ChEBI" id="CHEBI:60487"/>
        <dbReference type="ChEBI" id="CHEBI:60493"/>
        <dbReference type="EC" id="2.7.8.26"/>
    </reaction>
</comment>